<dbReference type="Gene3D" id="3.40.50.1820">
    <property type="entry name" value="alpha/beta hydrolase"/>
    <property type="match status" value="1"/>
</dbReference>
<evidence type="ECO:0000313" key="5">
    <source>
        <dbReference type="EMBL" id="PHQ34868.1"/>
    </source>
</evidence>
<dbReference type="OrthoDB" id="9806180at2"/>
<dbReference type="InterPro" id="IPR002018">
    <property type="entry name" value="CarbesteraseB"/>
</dbReference>
<organism evidence="5 6">
    <name type="scientific">Rhodopirellula bahusiensis</name>
    <dbReference type="NCBI Taxonomy" id="2014065"/>
    <lineage>
        <taxon>Bacteria</taxon>
        <taxon>Pseudomonadati</taxon>
        <taxon>Planctomycetota</taxon>
        <taxon>Planctomycetia</taxon>
        <taxon>Pirellulales</taxon>
        <taxon>Pirellulaceae</taxon>
        <taxon>Rhodopirellula</taxon>
    </lineage>
</organism>
<evidence type="ECO:0000256" key="1">
    <source>
        <dbReference type="ARBA" id="ARBA00005964"/>
    </source>
</evidence>
<evidence type="ECO:0000256" key="2">
    <source>
        <dbReference type="ARBA" id="ARBA00022801"/>
    </source>
</evidence>
<dbReference type="InterPro" id="IPR050309">
    <property type="entry name" value="Type-B_Carboxylest/Lipase"/>
</dbReference>
<dbReference type="EMBL" id="NIZW01000009">
    <property type="protein sequence ID" value="PHQ34868.1"/>
    <property type="molecule type" value="Genomic_DNA"/>
</dbReference>
<dbReference type="InterPro" id="IPR019826">
    <property type="entry name" value="Carboxylesterase_B_AS"/>
</dbReference>
<evidence type="ECO:0000256" key="3">
    <source>
        <dbReference type="RuleBase" id="RU361235"/>
    </source>
</evidence>
<dbReference type="PROSITE" id="PS00122">
    <property type="entry name" value="CARBOXYLESTERASE_B_1"/>
    <property type="match status" value="1"/>
</dbReference>
<evidence type="ECO:0000259" key="4">
    <source>
        <dbReference type="Pfam" id="PF00135"/>
    </source>
</evidence>
<comment type="caution">
    <text evidence="5">The sequence shown here is derived from an EMBL/GenBank/DDBJ whole genome shotgun (WGS) entry which is preliminary data.</text>
</comment>
<dbReference type="EC" id="3.1.1.-" evidence="3"/>
<protein>
    <recommendedName>
        <fullName evidence="3">Carboxylic ester hydrolase</fullName>
        <ecNumber evidence="3">3.1.1.-</ecNumber>
    </recommendedName>
</protein>
<dbReference type="PANTHER" id="PTHR11559">
    <property type="entry name" value="CARBOXYLESTERASE"/>
    <property type="match status" value="1"/>
</dbReference>
<proteinExistence type="inferred from homology"/>
<feature type="domain" description="Carboxylesterase type B" evidence="4">
    <location>
        <begin position="24"/>
        <end position="482"/>
    </location>
</feature>
<dbReference type="SUPFAM" id="SSF53474">
    <property type="entry name" value="alpha/beta-Hydrolases"/>
    <property type="match status" value="1"/>
</dbReference>
<dbReference type="GO" id="GO:0016787">
    <property type="term" value="F:hydrolase activity"/>
    <property type="evidence" value="ECO:0007669"/>
    <property type="project" value="UniProtKB-KW"/>
</dbReference>
<accession>A0A2G1W772</accession>
<dbReference type="Proteomes" id="UP000225740">
    <property type="component" value="Unassembled WGS sequence"/>
</dbReference>
<keyword evidence="6" id="KW-1185">Reference proteome</keyword>
<dbReference type="AlphaFoldDB" id="A0A2G1W772"/>
<sequence>MKRPVISAFTFAAIAAFASAGGAQVVQTQSGAVRGHESGDADIISFKGIPYAEPPVGALRWKPPQVVKPWRDVRDCKTYGPISLQRKNWDKGGQSEDCLHLNVWTKKNFKDAKRPVMVWIHGGGFTQGSGNQGKTGGDGLAGKDVVLVSINYRLGALGFMTHPALSAESPRGVSGNYAILDQIAALQWVRDNIVNFGGDPNNVTIFGESAGGTSVYLLTATPLSKGLFHRAILQSPWLDPVIFRDLKKETDFGPAAEFDGTEQTNRLFDENVKNVLAELRAMPAEELMEKVKQRWPVATDGYVFPQRPTQIYAAGRQHRVPTIVGTNRDEGTMFAGRQGFKNMQDYREALVERFGDNADRMIEFYLKDTNKDLRKAAVQLVTDGWFVQPARQFARAMDNQGSDVWMYHFTKPVRGWMGAAHAAEIGYVFGKLENPILEDAKLSDAFMNYWVQFAKAGNPNLEGLPEWPAYITDSDRHQLMDSTIETGTGLRCDACDLLDQVRGVEMKTTEVLSSRD</sequence>
<evidence type="ECO:0000313" key="6">
    <source>
        <dbReference type="Proteomes" id="UP000225740"/>
    </source>
</evidence>
<dbReference type="RefSeq" id="WP_099261166.1">
    <property type="nucleotide sequence ID" value="NZ_NIZW01000009.1"/>
</dbReference>
<gene>
    <name evidence="5" type="ORF">CEE69_13470</name>
</gene>
<dbReference type="GeneID" id="90609114"/>
<comment type="similarity">
    <text evidence="1 3">Belongs to the type-B carboxylesterase/lipase family.</text>
</comment>
<dbReference type="InterPro" id="IPR029058">
    <property type="entry name" value="AB_hydrolase_fold"/>
</dbReference>
<feature type="chain" id="PRO_5013427596" description="Carboxylic ester hydrolase" evidence="3">
    <location>
        <begin position="21"/>
        <end position="516"/>
    </location>
</feature>
<name>A0A2G1W772_9BACT</name>
<feature type="signal peptide" evidence="3">
    <location>
        <begin position="1"/>
        <end position="20"/>
    </location>
</feature>
<keyword evidence="3" id="KW-0732">Signal</keyword>
<keyword evidence="2 3" id="KW-0378">Hydrolase</keyword>
<reference evidence="5 6" key="1">
    <citation type="submission" date="2017-06" db="EMBL/GenBank/DDBJ databases">
        <title>Description of Rhodopirellula bahusiensis sp. nov.</title>
        <authorList>
            <person name="Kizina J."/>
            <person name="Harder J."/>
        </authorList>
    </citation>
    <scope>NUCLEOTIDE SEQUENCE [LARGE SCALE GENOMIC DNA]</scope>
    <source>
        <strain evidence="5 6">SWK21</strain>
    </source>
</reference>
<dbReference type="Pfam" id="PF00135">
    <property type="entry name" value="COesterase"/>
    <property type="match status" value="1"/>
</dbReference>